<organism evidence="1 2">
    <name type="scientific">Cloeon dipterum</name>
    <dbReference type="NCBI Taxonomy" id="197152"/>
    <lineage>
        <taxon>Eukaryota</taxon>
        <taxon>Metazoa</taxon>
        <taxon>Ecdysozoa</taxon>
        <taxon>Arthropoda</taxon>
        <taxon>Hexapoda</taxon>
        <taxon>Insecta</taxon>
        <taxon>Pterygota</taxon>
        <taxon>Palaeoptera</taxon>
        <taxon>Ephemeroptera</taxon>
        <taxon>Pisciforma</taxon>
        <taxon>Baetidae</taxon>
        <taxon>Cloeon</taxon>
    </lineage>
</organism>
<accession>A0A8S1DT84</accession>
<comment type="caution">
    <text evidence="1">The sequence shown here is derived from an EMBL/GenBank/DDBJ whole genome shotgun (WGS) entry which is preliminary data.</text>
</comment>
<dbReference type="Proteomes" id="UP000494165">
    <property type="component" value="Unassembled WGS sequence"/>
</dbReference>
<evidence type="ECO:0000313" key="1">
    <source>
        <dbReference type="EMBL" id="CAB3381369.1"/>
    </source>
</evidence>
<proteinExistence type="predicted"/>
<reference evidence="1 2" key="1">
    <citation type="submission" date="2020-04" db="EMBL/GenBank/DDBJ databases">
        <authorList>
            <person name="Alioto T."/>
            <person name="Alioto T."/>
            <person name="Gomez Garrido J."/>
        </authorList>
    </citation>
    <scope>NUCLEOTIDE SEQUENCE [LARGE SCALE GENOMIC DNA]</scope>
</reference>
<gene>
    <name evidence="1" type="ORF">CLODIP_2_CD02822</name>
</gene>
<dbReference type="EMBL" id="CADEPI010000232">
    <property type="protein sequence ID" value="CAB3381369.1"/>
    <property type="molecule type" value="Genomic_DNA"/>
</dbReference>
<sequence>MPAQSASVPLPGVEFQPTRLFKKGLLMYHFQPLFEFRRPKAITSGFFSAEKLIFLFWQALVALNAVDEDVVGGDAQALIVTGASALPVEQLLVVLKLYICSQAKLDFSSQGVVKGWLSVLSGFWNTSLTFFKAIRSN</sequence>
<dbReference type="AlphaFoldDB" id="A0A8S1DT84"/>
<keyword evidence="2" id="KW-1185">Reference proteome</keyword>
<name>A0A8S1DT84_9INSE</name>
<evidence type="ECO:0000313" key="2">
    <source>
        <dbReference type="Proteomes" id="UP000494165"/>
    </source>
</evidence>
<protein>
    <submittedName>
        <fullName evidence="1">Uncharacterized protein</fullName>
    </submittedName>
</protein>